<dbReference type="Proteomes" id="UP000805649">
    <property type="component" value="Unassembled WGS sequence"/>
</dbReference>
<name>A0ACC3YHT6_COLTU</name>
<keyword evidence="2" id="KW-1185">Reference proteome</keyword>
<protein>
    <submittedName>
        <fullName evidence="1">Zinc finger protein</fullName>
    </submittedName>
</protein>
<evidence type="ECO:0000313" key="2">
    <source>
        <dbReference type="Proteomes" id="UP000805649"/>
    </source>
</evidence>
<sequence length="1062" mass="122143">MPEFTDGTRPPGLHFGPEAGALIDAADKFKAILNTNDAKDFAASREELVLSDLKLMQQKQQQTRTLVNLNRLHMFLNGMRSLQTVLTELGFEHVKSVMACIWGPMRYLFQTTNTNEKAFDHILDVYQRLGLQIPPLADYIQLFQSQSSRETRLCLVHIYRDVLEFHTIAYKLFSRDPSLWPKLHRATWRDLDSTFDHLSKTLKLHCTIIQELGYPFRDVYASRTDSGFGAEPTSMSDGDMRKFHQYRYDYDDAWRKFRRSEATRKAEQKDKIIKWIAAPNKTEMLHLQFEEIRKPCPENGTWLWKQHDAVSNWMKEDIPEWSAIWLHGARGMGKTILSSLVVDHLRKLAEKGREVPKTAQVCYFYCQEGDQDLDTYLGILRGILHQLVDAAVIPNPDEEPPDEDASRMNGNLAILPLCEDKMTTSGGSILSNSDVAQALMDVFFESNSRQYVIIDGLDECKATEIQQAVKWFTEEVSARDGTSQGQLRVLFMTQTAKDVTKFMTKYGIEAESGEVKLDPKDNKEDIRRYVNRMLNPKEGERRGFNLSEWEKQDIEDKISARSDGKSFIIPKEYDVQTNEQLGLFLYAHLAMEYLLEQDTKSDLLDNVKPGMLPRELKDMYGKLLGTLKDRLLKKGPAHWAKAKLLLGWLICAHRPLKWHEIQAILSFDPEAEVIDFDLKMIRADITDILGSLVQILPGDNIRLIHSTAKEYLVQTKDIDAKAVQCDLAILCLRYLSLRCFVADDYSEAERRKDILEGYFSFQDYAMSQWYKHIITLIQGCRDVFPDANNTAAAASAHFHAPYHHTTTTTDHTAALTLALAKFISAHDADIKPLPEATAAAAAADVPRADIDKFQTLPFYPLLLRLWGHICQHQDASSEERNKVGIPRLDAALKAHRALIERDYHKPSRRTTNEDTMQDYYGPNMFKCSRTLCKFFHHGFDNKKDRDGHQNRHDRPYPCPLEERCGFAPVGFSSNKDRQRHVRNYHPEHSDAPSAFLQMSRRVESAKFQCNICQKSFTRNINLKGHERSHFGERPYACSHCGKAFARLNDCRRHERIHTRNRA</sequence>
<proteinExistence type="predicted"/>
<gene>
    <name evidence="1" type="ORF">CTRU02_214180</name>
</gene>
<comment type="caution">
    <text evidence="1">The sequence shown here is derived from an EMBL/GenBank/DDBJ whole genome shotgun (WGS) entry which is preliminary data.</text>
</comment>
<organism evidence="1 2">
    <name type="scientific">Colletotrichum truncatum</name>
    <name type="common">Anthracnose fungus</name>
    <name type="synonym">Colletotrichum capsici</name>
    <dbReference type="NCBI Taxonomy" id="5467"/>
    <lineage>
        <taxon>Eukaryota</taxon>
        <taxon>Fungi</taxon>
        <taxon>Dikarya</taxon>
        <taxon>Ascomycota</taxon>
        <taxon>Pezizomycotina</taxon>
        <taxon>Sordariomycetes</taxon>
        <taxon>Hypocreomycetidae</taxon>
        <taxon>Glomerellales</taxon>
        <taxon>Glomerellaceae</taxon>
        <taxon>Colletotrichum</taxon>
        <taxon>Colletotrichum truncatum species complex</taxon>
    </lineage>
</organism>
<reference evidence="1 2" key="1">
    <citation type="journal article" date="2020" name="Phytopathology">
        <title>Genome Sequence Resources of Colletotrichum truncatum, C. plurivorum, C. musicola, and C. sojae: Four Species Pathogenic to Soybean (Glycine max).</title>
        <authorList>
            <person name="Rogerio F."/>
            <person name="Boufleur T.R."/>
            <person name="Ciampi-Guillardi M."/>
            <person name="Sukno S.A."/>
            <person name="Thon M.R."/>
            <person name="Massola Junior N.S."/>
            <person name="Baroncelli R."/>
        </authorList>
    </citation>
    <scope>NUCLEOTIDE SEQUENCE [LARGE SCALE GENOMIC DNA]</scope>
    <source>
        <strain evidence="1 2">CMES1059</strain>
    </source>
</reference>
<evidence type="ECO:0000313" key="1">
    <source>
        <dbReference type="EMBL" id="KAL0931445.1"/>
    </source>
</evidence>
<accession>A0ACC3YHT6</accession>
<dbReference type="EMBL" id="VUJX02000010">
    <property type="protein sequence ID" value="KAL0931445.1"/>
    <property type="molecule type" value="Genomic_DNA"/>
</dbReference>